<keyword evidence="4 6" id="KW-1133">Transmembrane helix</keyword>
<dbReference type="InterPro" id="IPR037185">
    <property type="entry name" value="EmrE-like"/>
</dbReference>
<dbReference type="InterPro" id="IPR050638">
    <property type="entry name" value="AA-Vitamin_Transporters"/>
</dbReference>
<dbReference type="InterPro" id="IPR000620">
    <property type="entry name" value="EamA_dom"/>
</dbReference>
<evidence type="ECO:0000256" key="3">
    <source>
        <dbReference type="ARBA" id="ARBA00022692"/>
    </source>
</evidence>
<name>A0A178N036_9PROT</name>
<evidence type="ECO:0000313" key="9">
    <source>
        <dbReference type="Proteomes" id="UP000078543"/>
    </source>
</evidence>
<evidence type="ECO:0000256" key="2">
    <source>
        <dbReference type="ARBA" id="ARBA00007362"/>
    </source>
</evidence>
<feature type="transmembrane region" description="Helical" evidence="6">
    <location>
        <begin position="279"/>
        <end position="296"/>
    </location>
</feature>
<feature type="transmembrane region" description="Helical" evidence="6">
    <location>
        <begin position="189"/>
        <end position="209"/>
    </location>
</feature>
<dbReference type="Pfam" id="PF00892">
    <property type="entry name" value="EamA"/>
    <property type="match status" value="2"/>
</dbReference>
<feature type="transmembrane region" description="Helical" evidence="6">
    <location>
        <begin position="129"/>
        <end position="146"/>
    </location>
</feature>
<evidence type="ECO:0000256" key="1">
    <source>
        <dbReference type="ARBA" id="ARBA00004141"/>
    </source>
</evidence>
<keyword evidence="9" id="KW-1185">Reference proteome</keyword>
<feature type="transmembrane region" description="Helical" evidence="6">
    <location>
        <begin position="101"/>
        <end position="122"/>
    </location>
</feature>
<feature type="transmembrane region" description="Helical" evidence="6">
    <location>
        <begin position="158"/>
        <end position="177"/>
    </location>
</feature>
<comment type="caution">
    <text evidence="8">The sequence shown here is derived from an EMBL/GenBank/DDBJ whole genome shotgun (WGS) entry which is preliminary data.</text>
</comment>
<evidence type="ECO:0000313" key="8">
    <source>
        <dbReference type="EMBL" id="OAN67010.1"/>
    </source>
</evidence>
<dbReference type="STRING" id="1437059.A6A05_05500"/>
<feature type="domain" description="EamA" evidence="7">
    <location>
        <begin position="11"/>
        <end position="145"/>
    </location>
</feature>
<feature type="transmembrane region" description="Helical" evidence="6">
    <location>
        <begin position="75"/>
        <end position="95"/>
    </location>
</feature>
<dbReference type="EMBL" id="LWQU01000011">
    <property type="protein sequence ID" value="OAN67010.1"/>
    <property type="molecule type" value="Genomic_DNA"/>
</dbReference>
<dbReference type="PANTHER" id="PTHR32322:SF2">
    <property type="entry name" value="EAMA DOMAIN-CONTAINING PROTEIN"/>
    <property type="match status" value="1"/>
</dbReference>
<evidence type="ECO:0000259" key="7">
    <source>
        <dbReference type="Pfam" id="PF00892"/>
    </source>
</evidence>
<accession>A0A178N036</accession>
<evidence type="ECO:0000256" key="6">
    <source>
        <dbReference type="SAM" id="Phobius"/>
    </source>
</evidence>
<protein>
    <recommendedName>
        <fullName evidence="7">EamA domain-containing protein</fullName>
    </recommendedName>
</protein>
<comment type="subcellular location">
    <subcellularLocation>
        <location evidence="1">Membrane</location>
        <topology evidence="1">Multi-pass membrane protein</topology>
    </subcellularLocation>
</comment>
<dbReference type="AlphaFoldDB" id="A0A178N036"/>
<dbReference type="SUPFAM" id="SSF103481">
    <property type="entry name" value="Multidrug resistance efflux transporter EmrE"/>
    <property type="match status" value="2"/>
</dbReference>
<dbReference type="GO" id="GO:0016020">
    <property type="term" value="C:membrane"/>
    <property type="evidence" value="ECO:0007669"/>
    <property type="project" value="UniProtKB-SubCell"/>
</dbReference>
<reference evidence="8 9" key="1">
    <citation type="submission" date="2016-04" db="EMBL/GenBank/DDBJ databases">
        <title>Draft genome sequence of freshwater magnetotactic bacteria Magnetospirillum marisnigri SP-1 and Magnetospirillum moscoviense BB-1.</title>
        <authorList>
            <person name="Koziaeva V."/>
            <person name="Dziuba M.V."/>
            <person name="Ivanov T.M."/>
            <person name="Kuznetsov B."/>
            <person name="Grouzdev D.S."/>
        </authorList>
    </citation>
    <scope>NUCLEOTIDE SEQUENCE [LARGE SCALE GENOMIC DNA]</scope>
    <source>
        <strain evidence="8 9">BB-1</strain>
    </source>
</reference>
<sequence length="300" mass="32259">MIGLALTRRTRWLFLLVLPALFWAGNAVMARASVGDIPPVALNFWRWVLALALLAPFTLRDLWRHADIVRAHWHHLLAQGLVSVAAYNALLYLSLQTTTAINATLVGSSLPLMVLLLARLWLGEPIRGRALLGIVVSVAGVALVVTKGQPWRVAEVGLTPGDAIMLAATLSWALYSVMLKRFPVPLAPFTLLTALMIVGVVAAAPFYLWEAAMGASLELSARNLAVIAYTSVFASLAAYYFWNNGVVIVGAATAGQFTYLIPLFAAILGILLLGEEFRTFHAAGAALIFGGLFLAGRKKA</sequence>
<feature type="transmembrane region" description="Helical" evidence="6">
    <location>
        <begin position="42"/>
        <end position="63"/>
    </location>
</feature>
<evidence type="ECO:0000256" key="5">
    <source>
        <dbReference type="ARBA" id="ARBA00023136"/>
    </source>
</evidence>
<proteinExistence type="inferred from homology"/>
<dbReference type="Proteomes" id="UP000078543">
    <property type="component" value="Unassembled WGS sequence"/>
</dbReference>
<keyword evidence="5 6" id="KW-0472">Membrane</keyword>
<evidence type="ECO:0000256" key="4">
    <source>
        <dbReference type="ARBA" id="ARBA00022989"/>
    </source>
</evidence>
<comment type="similarity">
    <text evidence="2">Belongs to the EamA transporter family.</text>
</comment>
<gene>
    <name evidence="8" type="ORF">A6A05_05500</name>
</gene>
<dbReference type="PANTHER" id="PTHR32322">
    <property type="entry name" value="INNER MEMBRANE TRANSPORTER"/>
    <property type="match status" value="1"/>
</dbReference>
<feature type="domain" description="EamA" evidence="7">
    <location>
        <begin position="160"/>
        <end position="295"/>
    </location>
</feature>
<keyword evidence="3 6" id="KW-0812">Transmembrane</keyword>
<feature type="transmembrane region" description="Helical" evidence="6">
    <location>
        <begin position="254"/>
        <end position="273"/>
    </location>
</feature>
<feature type="transmembrane region" description="Helical" evidence="6">
    <location>
        <begin position="221"/>
        <end position="242"/>
    </location>
</feature>
<organism evidence="8 9">
    <name type="scientific">Magnetospirillum moscoviense</name>
    <dbReference type="NCBI Taxonomy" id="1437059"/>
    <lineage>
        <taxon>Bacteria</taxon>
        <taxon>Pseudomonadati</taxon>
        <taxon>Pseudomonadota</taxon>
        <taxon>Alphaproteobacteria</taxon>
        <taxon>Rhodospirillales</taxon>
        <taxon>Rhodospirillaceae</taxon>
        <taxon>Magnetospirillum</taxon>
    </lineage>
</organism>